<name>A0ABU0V2D0_ACIBI</name>
<sequence length="312" mass="36191">MERQLSVSLKGFNDENLAKSVGNSLLSCFNQLNELIDISRLELISVGYSDEDYTSLLSEFRNGLNRTNDSTAIGAAMTVVSNPNDLTFRVFFSGVAICGLIKKHYDNDESLLDGSLHTIAHEFMHVYVGTELYTNYPELLTTIIPKNLHQKLKWKTILSCWDEYRVCSLCATFGESPEESYRSILEDTFNNFEKNVAQAKLDRSDWGILLTRIYSEIHNLLKYSSYYLGTCIGFNINYKDTDFYRNIISKSWFHEYFDRLADVLREIDLSFEEQKYEIDIFYNISDILVDISLKYKVFAQEQNNDVWVQLLP</sequence>
<accession>A0ABU0V2D0</accession>
<dbReference type="Proteomes" id="UP001233360">
    <property type="component" value="Unassembled WGS sequence"/>
</dbReference>
<protein>
    <submittedName>
        <fullName evidence="1">Uncharacterized protein</fullName>
    </submittedName>
</protein>
<reference evidence="1 2" key="1">
    <citation type="submission" date="2023-07" db="EMBL/GenBank/DDBJ databases">
        <title>Functional and genomic diversity of the sorghum phyllosphere microbiome.</title>
        <authorList>
            <person name="Shade A."/>
        </authorList>
    </citation>
    <scope>NUCLEOTIDE SEQUENCE [LARGE SCALE GENOMIC DNA]</scope>
    <source>
        <strain evidence="1 2">SORGH_AS_0887</strain>
    </source>
</reference>
<organism evidence="1 2">
    <name type="scientific">Acinetobacter baylyi</name>
    <dbReference type="NCBI Taxonomy" id="202950"/>
    <lineage>
        <taxon>Bacteria</taxon>
        <taxon>Pseudomonadati</taxon>
        <taxon>Pseudomonadota</taxon>
        <taxon>Gammaproteobacteria</taxon>
        <taxon>Moraxellales</taxon>
        <taxon>Moraxellaceae</taxon>
        <taxon>Acinetobacter</taxon>
    </lineage>
</organism>
<gene>
    <name evidence="1" type="ORF">QE380_003692</name>
</gene>
<evidence type="ECO:0000313" key="2">
    <source>
        <dbReference type="Proteomes" id="UP001233360"/>
    </source>
</evidence>
<comment type="caution">
    <text evidence="1">The sequence shown here is derived from an EMBL/GenBank/DDBJ whole genome shotgun (WGS) entry which is preliminary data.</text>
</comment>
<dbReference type="RefSeq" id="WP_307005610.1">
    <property type="nucleotide sequence ID" value="NZ_JAUTBK010000003.1"/>
</dbReference>
<keyword evidence="2" id="KW-1185">Reference proteome</keyword>
<dbReference type="EMBL" id="JAUTBK010000003">
    <property type="protein sequence ID" value="MDQ1210673.1"/>
    <property type="molecule type" value="Genomic_DNA"/>
</dbReference>
<proteinExistence type="predicted"/>
<evidence type="ECO:0000313" key="1">
    <source>
        <dbReference type="EMBL" id="MDQ1210673.1"/>
    </source>
</evidence>